<dbReference type="InterPro" id="IPR026444">
    <property type="entry name" value="Secre_tail"/>
</dbReference>
<evidence type="ECO:0000313" key="4">
    <source>
        <dbReference type="Proteomes" id="UP000286701"/>
    </source>
</evidence>
<organism evidence="3 4">
    <name type="scientific">Mucilaginibacter gilvus</name>
    <dbReference type="NCBI Taxonomy" id="2305909"/>
    <lineage>
        <taxon>Bacteria</taxon>
        <taxon>Pseudomonadati</taxon>
        <taxon>Bacteroidota</taxon>
        <taxon>Sphingobacteriia</taxon>
        <taxon>Sphingobacteriales</taxon>
        <taxon>Sphingobacteriaceae</taxon>
        <taxon>Mucilaginibacter</taxon>
    </lineage>
</organism>
<feature type="chain" id="PRO_5019479186" evidence="1">
    <location>
        <begin position="27"/>
        <end position="170"/>
    </location>
</feature>
<proteinExistence type="predicted"/>
<reference evidence="3 4" key="1">
    <citation type="submission" date="2019-01" db="EMBL/GenBank/DDBJ databases">
        <title>Mucilaginibacter antarcticum sp. nov., isolated from antarctic soil.</title>
        <authorList>
            <person name="Yan Y.-Q."/>
            <person name="Du Z.-J."/>
        </authorList>
    </citation>
    <scope>NUCLEOTIDE SEQUENCE [LARGE SCALE GENOMIC DNA]</scope>
    <source>
        <strain evidence="3 4">F01003</strain>
    </source>
</reference>
<name>A0A444MIK5_9SPHI</name>
<keyword evidence="1" id="KW-0732">Signal</keyword>
<evidence type="ECO:0000313" key="3">
    <source>
        <dbReference type="EMBL" id="RWY47934.1"/>
    </source>
</evidence>
<dbReference type="RefSeq" id="WP_128535828.1">
    <property type="nucleotide sequence ID" value="NZ_SBIW01000012.1"/>
</dbReference>
<keyword evidence="4" id="KW-1185">Reference proteome</keyword>
<dbReference type="OrthoDB" id="1523755at2"/>
<dbReference type="Pfam" id="PF18962">
    <property type="entry name" value="Por_Secre_tail"/>
    <property type="match status" value="1"/>
</dbReference>
<evidence type="ECO:0000259" key="2">
    <source>
        <dbReference type="Pfam" id="PF18962"/>
    </source>
</evidence>
<dbReference type="EMBL" id="SBIW01000012">
    <property type="protein sequence ID" value="RWY47934.1"/>
    <property type="molecule type" value="Genomic_DNA"/>
</dbReference>
<comment type="caution">
    <text evidence="3">The sequence shown here is derived from an EMBL/GenBank/DDBJ whole genome shotgun (WGS) entry which is preliminary data.</text>
</comment>
<dbReference type="AlphaFoldDB" id="A0A444MIK5"/>
<feature type="signal peptide" evidence="1">
    <location>
        <begin position="1"/>
        <end position="26"/>
    </location>
</feature>
<gene>
    <name evidence="3" type="ORF">EPL05_20290</name>
</gene>
<dbReference type="NCBIfam" id="TIGR04183">
    <property type="entry name" value="Por_Secre_tail"/>
    <property type="match status" value="1"/>
</dbReference>
<accession>A0A444MIK5</accession>
<sequence length="170" mass="18925">MGRKFTKLNSWFTLALLAVMVNFALAKGVVAQKTDTSYLRYIKGKAKPMNKNILHLSLPPIKPAVISTTRISVAPGRSLTASDKLLSNVQVYPNPVNDVLNVKYTVAREAFVNIKIMDMLGNDVLILLSQRVEVGDQSITYNVNGRLNRGFYFLRINVGTESVNKRISLL</sequence>
<protein>
    <submittedName>
        <fullName evidence="3">T9SS type A sorting domain-containing protein</fullName>
    </submittedName>
</protein>
<feature type="domain" description="Secretion system C-terminal sorting" evidence="2">
    <location>
        <begin position="91"/>
        <end position="167"/>
    </location>
</feature>
<dbReference type="Proteomes" id="UP000286701">
    <property type="component" value="Unassembled WGS sequence"/>
</dbReference>
<evidence type="ECO:0000256" key="1">
    <source>
        <dbReference type="SAM" id="SignalP"/>
    </source>
</evidence>